<dbReference type="AlphaFoldDB" id="A0A9D4J7F0"/>
<feature type="compositionally biased region" description="Polar residues" evidence="2">
    <location>
        <begin position="235"/>
        <end position="244"/>
    </location>
</feature>
<dbReference type="Proteomes" id="UP000828390">
    <property type="component" value="Unassembled WGS sequence"/>
</dbReference>
<feature type="non-terminal residue" evidence="3">
    <location>
        <position position="1"/>
    </location>
</feature>
<evidence type="ECO:0000256" key="2">
    <source>
        <dbReference type="SAM" id="MobiDB-lite"/>
    </source>
</evidence>
<feature type="compositionally biased region" description="Basic and acidic residues" evidence="2">
    <location>
        <begin position="315"/>
        <end position="327"/>
    </location>
</feature>
<keyword evidence="1" id="KW-0175">Coiled coil</keyword>
<protein>
    <submittedName>
        <fullName evidence="3">Uncharacterized protein</fullName>
    </submittedName>
</protein>
<gene>
    <name evidence="3" type="ORF">DPMN_151537</name>
</gene>
<keyword evidence="4" id="KW-1185">Reference proteome</keyword>
<evidence type="ECO:0000313" key="4">
    <source>
        <dbReference type="Proteomes" id="UP000828390"/>
    </source>
</evidence>
<organism evidence="3 4">
    <name type="scientific">Dreissena polymorpha</name>
    <name type="common">Zebra mussel</name>
    <name type="synonym">Mytilus polymorpha</name>
    <dbReference type="NCBI Taxonomy" id="45954"/>
    <lineage>
        <taxon>Eukaryota</taxon>
        <taxon>Metazoa</taxon>
        <taxon>Spiralia</taxon>
        <taxon>Lophotrochozoa</taxon>
        <taxon>Mollusca</taxon>
        <taxon>Bivalvia</taxon>
        <taxon>Autobranchia</taxon>
        <taxon>Heteroconchia</taxon>
        <taxon>Euheterodonta</taxon>
        <taxon>Imparidentia</taxon>
        <taxon>Neoheterodontei</taxon>
        <taxon>Myida</taxon>
        <taxon>Dreissenoidea</taxon>
        <taxon>Dreissenidae</taxon>
        <taxon>Dreissena</taxon>
    </lineage>
</organism>
<feature type="compositionally biased region" description="Basic and acidic residues" evidence="2">
    <location>
        <begin position="281"/>
        <end position="298"/>
    </location>
</feature>
<feature type="coiled-coil region" evidence="1">
    <location>
        <begin position="8"/>
        <end position="60"/>
    </location>
</feature>
<evidence type="ECO:0000313" key="3">
    <source>
        <dbReference type="EMBL" id="KAH3797947.1"/>
    </source>
</evidence>
<evidence type="ECO:0000256" key="1">
    <source>
        <dbReference type="SAM" id="Coils"/>
    </source>
</evidence>
<feature type="compositionally biased region" description="Basic and acidic residues" evidence="2">
    <location>
        <begin position="245"/>
        <end position="257"/>
    </location>
</feature>
<sequence length="327" mass="36973">MSWYSQMIKSQELARSKNRREAKRAESQLLGAEFVAQYRLAALDKEKRLIEKELERIRQGVHKPPKVGQIVKERDKHVLTVTSPRQKNAVTSRLIKDFGVSPVTHHIDTAYSNDEKKLYGAIVFLKNNPSALVPILAAHAQSDAYLNTLGRLTPFLEPEESKSKPIVPRYLQENYNDTEKAELLNRYSLLLNRNSPILRGNVSRTGLGRESQRANRDSPDCPTFRSSAPLPPIQTARTDQNNATPRRDLAEDDKNTDRLQTGNTERIGDSTTPRKKQPGHLADKDMQAPRDQISRRPSADMQRPADGQSAQDSTTKPDDKKPKIQPK</sequence>
<feature type="compositionally biased region" description="Basic and acidic residues" evidence="2">
    <location>
        <begin position="210"/>
        <end position="219"/>
    </location>
</feature>
<reference evidence="3" key="1">
    <citation type="journal article" date="2019" name="bioRxiv">
        <title>The Genome of the Zebra Mussel, Dreissena polymorpha: A Resource for Invasive Species Research.</title>
        <authorList>
            <person name="McCartney M.A."/>
            <person name="Auch B."/>
            <person name="Kono T."/>
            <person name="Mallez S."/>
            <person name="Zhang Y."/>
            <person name="Obille A."/>
            <person name="Becker A."/>
            <person name="Abrahante J.E."/>
            <person name="Garbe J."/>
            <person name="Badalamenti J.P."/>
            <person name="Herman A."/>
            <person name="Mangelson H."/>
            <person name="Liachko I."/>
            <person name="Sullivan S."/>
            <person name="Sone E.D."/>
            <person name="Koren S."/>
            <person name="Silverstein K.A.T."/>
            <person name="Beckman K.B."/>
            <person name="Gohl D.M."/>
        </authorList>
    </citation>
    <scope>NUCLEOTIDE SEQUENCE</scope>
    <source>
        <strain evidence="3">Duluth1</strain>
        <tissue evidence="3">Whole animal</tissue>
    </source>
</reference>
<accession>A0A9D4J7F0</accession>
<reference evidence="3" key="2">
    <citation type="submission" date="2020-11" db="EMBL/GenBank/DDBJ databases">
        <authorList>
            <person name="McCartney M.A."/>
            <person name="Auch B."/>
            <person name="Kono T."/>
            <person name="Mallez S."/>
            <person name="Becker A."/>
            <person name="Gohl D.M."/>
            <person name="Silverstein K.A.T."/>
            <person name="Koren S."/>
            <person name="Bechman K.B."/>
            <person name="Herman A."/>
            <person name="Abrahante J.E."/>
            <person name="Garbe J."/>
        </authorList>
    </citation>
    <scope>NUCLEOTIDE SEQUENCE</scope>
    <source>
        <strain evidence="3">Duluth1</strain>
        <tissue evidence="3">Whole animal</tissue>
    </source>
</reference>
<comment type="caution">
    <text evidence="3">The sequence shown here is derived from an EMBL/GenBank/DDBJ whole genome shotgun (WGS) entry which is preliminary data.</text>
</comment>
<proteinExistence type="predicted"/>
<dbReference type="EMBL" id="JAIWYP010000007">
    <property type="protein sequence ID" value="KAH3797947.1"/>
    <property type="molecule type" value="Genomic_DNA"/>
</dbReference>
<feature type="region of interest" description="Disordered" evidence="2">
    <location>
        <begin position="198"/>
        <end position="327"/>
    </location>
</feature>
<name>A0A9D4J7F0_DREPO</name>